<comment type="caution">
    <text evidence="2">The sequence shown here is derived from an EMBL/GenBank/DDBJ whole genome shotgun (WGS) entry which is preliminary data.</text>
</comment>
<accession>A0A815NM90</accession>
<dbReference type="OrthoDB" id="2409584at2759"/>
<dbReference type="InterPro" id="IPR012337">
    <property type="entry name" value="RNaseH-like_sf"/>
</dbReference>
<dbReference type="AlphaFoldDB" id="A0A815NM90"/>
<dbReference type="EMBL" id="CAJNOJ010000410">
    <property type="protein sequence ID" value="CAF1438364.1"/>
    <property type="molecule type" value="Genomic_DNA"/>
</dbReference>
<protein>
    <recommendedName>
        <fullName evidence="5">HAT C-terminal dimerisation domain-containing protein</fullName>
    </recommendedName>
</protein>
<evidence type="ECO:0000313" key="1">
    <source>
        <dbReference type="EMBL" id="CAF0828388.1"/>
    </source>
</evidence>
<dbReference type="SUPFAM" id="SSF53098">
    <property type="entry name" value="Ribonuclease H-like"/>
    <property type="match status" value="1"/>
</dbReference>
<dbReference type="Proteomes" id="UP000663852">
    <property type="component" value="Unassembled WGS sequence"/>
</dbReference>
<keyword evidence="3" id="KW-1185">Reference proteome</keyword>
<evidence type="ECO:0000313" key="2">
    <source>
        <dbReference type="EMBL" id="CAF1438364.1"/>
    </source>
</evidence>
<dbReference type="EMBL" id="CAJNOR010000176">
    <property type="protein sequence ID" value="CAF0828388.1"/>
    <property type="molecule type" value="Genomic_DNA"/>
</dbReference>
<sequence>MAWIRVIFRHHYAVPPRLNQKDESSNGSLSESTTLEPAVELDAYLNDLLHASFSYYWFNSQLHMLKKLVKCIVSIQASSAPIERVFSQAGIIFTNKKTNLSEK</sequence>
<reference evidence="2" key="1">
    <citation type="submission" date="2021-02" db="EMBL/GenBank/DDBJ databases">
        <authorList>
            <person name="Nowell W R."/>
        </authorList>
    </citation>
    <scope>NUCLEOTIDE SEQUENCE</scope>
</reference>
<evidence type="ECO:0008006" key="5">
    <source>
        <dbReference type="Google" id="ProtNLM"/>
    </source>
</evidence>
<name>A0A815NM90_ADIRI</name>
<evidence type="ECO:0000313" key="4">
    <source>
        <dbReference type="Proteomes" id="UP000663852"/>
    </source>
</evidence>
<organism evidence="2 4">
    <name type="scientific">Adineta ricciae</name>
    <name type="common">Rotifer</name>
    <dbReference type="NCBI Taxonomy" id="249248"/>
    <lineage>
        <taxon>Eukaryota</taxon>
        <taxon>Metazoa</taxon>
        <taxon>Spiralia</taxon>
        <taxon>Gnathifera</taxon>
        <taxon>Rotifera</taxon>
        <taxon>Eurotatoria</taxon>
        <taxon>Bdelloidea</taxon>
        <taxon>Adinetida</taxon>
        <taxon>Adinetidae</taxon>
        <taxon>Adineta</taxon>
    </lineage>
</organism>
<proteinExistence type="predicted"/>
<gene>
    <name evidence="2" type="ORF">EDS130_LOCUS38687</name>
    <name evidence="1" type="ORF">XAT740_LOCUS4330</name>
</gene>
<dbReference type="Proteomes" id="UP000663828">
    <property type="component" value="Unassembled WGS sequence"/>
</dbReference>
<evidence type="ECO:0000313" key="3">
    <source>
        <dbReference type="Proteomes" id="UP000663828"/>
    </source>
</evidence>